<dbReference type="SUPFAM" id="SSF46785">
    <property type="entry name" value="Winged helix' DNA-binding domain"/>
    <property type="match status" value="1"/>
</dbReference>
<dbReference type="InterPro" id="IPR003316">
    <property type="entry name" value="E2F_WHTH_DNA-bd_dom"/>
</dbReference>
<dbReference type="EMBL" id="JAFNEN010000006">
    <property type="protein sequence ID" value="KAG8201397.1"/>
    <property type="molecule type" value="Genomic_DNA"/>
</dbReference>
<evidence type="ECO:0000313" key="7">
    <source>
        <dbReference type="EMBL" id="KAG8201397.1"/>
    </source>
</evidence>
<dbReference type="Gene3D" id="1.10.10.10">
    <property type="entry name" value="Winged helix-like DNA-binding domain superfamily/Winged helix DNA-binding domain"/>
    <property type="match status" value="1"/>
</dbReference>
<proteinExistence type="inferred from homology"/>
<evidence type="ECO:0000256" key="5">
    <source>
        <dbReference type="RuleBase" id="RU003796"/>
    </source>
</evidence>
<dbReference type="InterPro" id="IPR015633">
    <property type="entry name" value="E2F"/>
</dbReference>
<dbReference type="PANTHER" id="PTHR12081:SF18">
    <property type="entry name" value="TRANSCRIPTION FACTOR E2F2-RELATED"/>
    <property type="match status" value="1"/>
</dbReference>
<dbReference type="InterPro" id="IPR037241">
    <property type="entry name" value="E2F-DP_heterodim"/>
</dbReference>
<sequence length="515" mass="58619">MSRIPSLSKLVYDPATLKTPTLKVITPVPSDCKDGTPQQTRIIMDEYGQTPDHYYLAQKPPPSYHQEDEVVSSGWTKQIIYPLHEKADPTICGNFKGMSLLNNLYKVKRRLNLQSALDRVETSAIVETSNKKPYKTRQKKNKKPNKTAVVYKVGKTPGVKKAVVKKPVEKPRYDTSLGQLTKKFLNLLADASDGVVNLNTACALLSVPKRRLYDITNVLEGAGLVQKASRNLIQWKGKATSPCTNAIKYELEREIDILEAKENKLDELIYFMKSEIEKETESQAKYPFSIKFTFFTYHYVTSEDLSNIKEFSENLIIGVSTSTFQVTERSENTLVISSEIMEQEACLLLRNLSFEHIFPKKALSIENYYSVRIQNNMILDNCEEKKEETSIKIEPVAFVDSENIEENKNIEIGNELTEIINESMKNRNNHELVPVSPLCGVKAMWNEGDTVIKNAFIEEEDDIAPMGSHFLLQTVDQDEDFVPYQHLEIPVDNYSFSLDEGEGLTDLFDCEFSYP</sequence>
<dbReference type="InterPro" id="IPR036388">
    <property type="entry name" value="WH-like_DNA-bd_sf"/>
</dbReference>
<evidence type="ECO:0000259" key="6">
    <source>
        <dbReference type="SMART" id="SM01372"/>
    </source>
</evidence>
<dbReference type="SUPFAM" id="SSF144074">
    <property type="entry name" value="E2F-DP heterodimerization region"/>
    <property type="match status" value="1"/>
</dbReference>
<dbReference type="AlphaFoldDB" id="A0AAV6VXR1"/>
<dbReference type="Gene3D" id="6.10.250.540">
    <property type="match status" value="1"/>
</dbReference>
<comment type="similarity">
    <text evidence="1 5">Belongs to the E2F/DP family.</text>
</comment>
<gene>
    <name evidence="7" type="ORF">JTE90_016869</name>
</gene>
<dbReference type="GO" id="GO:0090575">
    <property type="term" value="C:RNA polymerase II transcription regulator complex"/>
    <property type="evidence" value="ECO:0007669"/>
    <property type="project" value="TreeGrafter"/>
</dbReference>
<keyword evidence="2 5" id="KW-0805">Transcription regulation</keyword>
<evidence type="ECO:0000313" key="8">
    <source>
        <dbReference type="Proteomes" id="UP000827092"/>
    </source>
</evidence>
<feature type="domain" description="E2F/DP family winged-helix DNA-binding" evidence="6">
    <location>
        <begin position="172"/>
        <end position="237"/>
    </location>
</feature>
<keyword evidence="3 5" id="KW-0238">DNA-binding</keyword>
<dbReference type="Proteomes" id="UP000827092">
    <property type="component" value="Unassembled WGS sequence"/>
</dbReference>
<keyword evidence="4 5" id="KW-0804">Transcription</keyword>
<name>A0AAV6VXR1_9ARAC</name>
<dbReference type="InterPro" id="IPR036390">
    <property type="entry name" value="WH_DNA-bd_sf"/>
</dbReference>
<reference evidence="7 8" key="1">
    <citation type="journal article" date="2022" name="Nat. Ecol. Evol.">
        <title>A masculinizing supergene underlies an exaggerated male reproductive morph in a spider.</title>
        <authorList>
            <person name="Hendrickx F."/>
            <person name="De Corte Z."/>
            <person name="Sonet G."/>
            <person name="Van Belleghem S.M."/>
            <person name="Kostlbacher S."/>
            <person name="Vangestel C."/>
        </authorList>
    </citation>
    <scope>NUCLEOTIDE SEQUENCE [LARGE SCALE GENOMIC DNA]</scope>
    <source>
        <strain evidence="7">W744_W776</strain>
    </source>
</reference>
<organism evidence="7 8">
    <name type="scientific">Oedothorax gibbosus</name>
    <dbReference type="NCBI Taxonomy" id="931172"/>
    <lineage>
        <taxon>Eukaryota</taxon>
        <taxon>Metazoa</taxon>
        <taxon>Ecdysozoa</taxon>
        <taxon>Arthropoda</taxon>
        <taxon>Chelicerata</taxon>
        <taxon>Arachnida</taxon>
        <taxon>Araneae</taxon>
        <taxon>Araneomorphae</taxon>
        <taxon>Entelegynae</taxon>
        <taxon>Araneoidea</taxon>
        <taxon>Linyphiidae</taxon>
        <taxon>Erigoninae</taxon>
        <taxon>Oedothorax</taxon>
    </lineage>
</organism>
<dbReference type="GO" id="GO:0000981">
    <property type="term" value="F:DNA-binding transcription factor activity, RNA polymerase II-specific"/>
    <property type="evidence" value="ECO:0007669"/>
    <property type="project" value="TreeGrafter"/>
</dbReference>
<dbReference type="Pfam" id="PF02319">
    <property type="entry name" value="WHD_E2F_TDP"/>
    <property type="match status" value="1"/>
</dbReference>
<dbReference type="SMART" id="SM01372">
    <property type="entry name" value="E2F_TDP"/>
    <property type="match status" value="1"/>
</dbReference>
<evidence type="ECO:0000256" key="1">
    <source>
        <dbReference type="ARBA" id="ARBA00010940"/>
    </source>
</evidence>
<evidence type="ECO:0000256" key="2">
    <source>
        <dbReference type="ARBA" id="ARBA00023015"/>
    </source>
</evidence>
<evidence type="ECO:0000256" key="4">
    <source>
        <dbReference type="ARBA" id="ARBA00023163"/>
    </source>
</evidence>
<dbReference type="GO" id="GO:0000978">
    <property type="term" value="F:RNA polymerase II cis-regulatory region sequence-specific DNA binding"/>
    <property type="evidence" value="ECO:0007669"/>
    <property type="project" value="InterPro"/>
</dbReference>
<dbReference type="FunFam" id="1.10.10.10:FF:000008">
    <property type="entry name" value="E2F transcription factor 1"/>
    <property type="match status" value="1"/>
</dbReference>
<protein>
    <recommendedName>
        <fullName evidence="6">E2F/DP family winged-helix DNA-binding domain-containing protein</fullName>
    </recommendedName>
</protein>
<dbReference type="PANTHER" id="PTHR12081">
    <property type="entry name" value="TRANSCRIPTION FACTOR E2F"/>
    <property type="match status" value="1"/>
</dbReference>
<comment type="subcellular location">
    <subcellularLocation>
        <location evidence="5">Nucleus</location>
    </subcellularLocation>
</comment>
<accession>A0AAV6VXR1</accession>
<evidence type="ECO:0000256" key="3">
    <source>
        <dbReference type="ARBA" id="ARBA00023125"/>
    </source>
</evidence>
<comment type="caution">
    <text evidence="7">The sequence shown here is derived from an EMBL/GenBank/DDBJ whole genome shotgun (WGS) entry which is preliminary data.</text>
</comment>
<keyword evidence="8" id="KW-1185">Reference proteome</keyword>
<keyword evidence="5" id="KW-0539">Nucleus</keyword>